<protein>
    <submittedName>
        <fullName evidence="5">Sensor histidine kinase inhibitor, KipI family</fullName>
    </submittedName>
</protein>
<feature type="domain" description="Carboxyltransferase" evidence="4">
    <location>
        <begin position="1"/>
        <end position="189"/>
    </location>
</feature>
<dbReference type="Gene3D" id="2.40.100.10">
    <property type="entry name" value="Cyclophilin-like"/>
    <property type="match status" value="1"/>
</dbReference>
<dbReference type="RefSeq" id="WP_089245295.1">
    <property type="nucleotide sequence ID" value="NZ_FZOW01000004.1"/>
</dbReference>
<keyword evidence="1" id="KW-0547">Nucleotide-binding</keyword>
<accession>A0A239GN62</accession>
<dbReference type="InterPro" id="IPR029000">
    <property type="entry name" value="Cyclophilin-like_dom_sf"/>
</dbReference>
<dbReference type="STRING" id="398843.A3K89_18465"/>
<organism evidence="5 6">
    <name type="scientific">Rhodococcoides kyotonense</name>
    <dbReference type="NCBI Taxonomy" id="398843"/>
    <lineage>
        <taxon>Bacteria</taxon>
        <taxon>Bacillati</taxon>
        <taxon>Actinomycetota</taxon>
        <taxon>Actinomycetes</taxon>
        <taxon>Mycobacteriales</taxon>
        <taxon>Nocardiaceae</taxon>
        <taxon>Rhodococcoides</taxon>
    </lineage>
</organism>
<dbReference type="InterPro" id="IPR010016">
    <property type="entry name" value="PxpB"/>
</dbReference>
<evidence type="ECO:0000256" key="2">
    <source>
        <dbReference type="ARBA" id="ARBA00022801"/>
    </source>
</evidence>
<dbReference type="PANTHER" id="PTHR34698">
    <property type="entry name" value="5-OXOPROLINASE SUBUNIT B"/>
    <property type="match status" value="1"/>
</dbReference>
<keyword evidence="3" id="KW-0067">ATP-binding</keyword>
<dbReference type="NCBIfam" id="TIGR00370">
    <property type="entry name" value="5-oxoprolinase subunit PxpB"/>
    <property type="match status" value="1"/>
</dbReference>
<dbReference type="SUPFAM" id="SSF50891">
    <property type="entry name" value="Cyclophilin-like"/>
    <property type="match status" value="1"/>
</dbReference>
<keyword evidence="6" id="KW-1185">Reference proteome</keyword>
<gene>
    <name evidence="5" type="ORF">SAMN05421642_104313</name>
</gene>
<dbReference type="GO" id="GO:0005524">
    <property type="term" value="F:ATP binding"/>
    <property type="evidence" value="ECO:0007669"/>
    <property type="project" value="UniProtKB-KW"/>
</dbReference>
<dbReference type="EMBL" id="FZOW01000004">
    <property type="protein sequence ID" value="SNS70252.1"/>
    <property type="molecule type" value="Genomic_DNA"/>
</dbReference>
<dbReference type="SUPFAM" id="SSF160467">
    <property type="entry name" value="PH0987 N-terminal domain-like"/>
    <property type="match status" value="1"/>
</dbReference>
<dbReference type="InterPro" id="IPR003833">
    <property type="entry name" value="CT_C_D"/>
</dbReference>
<name>A0A239GN62_9NOCA</name>
<evidence type="ECO:0000313" key="5">
    <source>
        <dbReference type="EMBL" id="SNS70252.1"/>
    </source>
</evidence>
<sequence length="200" mass="21783">MIVHDCGDRALLVEYDDLAETMSWHRALEATVIDDVTDLVPAARTVLVRHSGNRDRVLKWIRETEPDRNLDISDAEQIVVPVSYTGDDLEDVSRSTGLSVAEVISAHTDQVWTVAFGGFAPGFGYLVGTDDRLHVPRKATPRTTVPAGSVGLAGAFSGVYPRSSPGGWQLIGTTDAVLWDPHRDPPALLRPGVTVRFEAR</sequence>
<dbReference type="Proteomes" id="UP000198327">
    <property type="component" value="Unassembled WGS sequence"/>
</dbReference>
<dbReference type="OrthoDB" id="9778567at2"/>
<evidence type="ECO:0000256" key="1">
    <source>
        <dbReference type="ARBA" id="ARBA00022741"/>
    </source>
</evidence>
<reference evidence="6" key="1">
    <citation type="submission" date="2017-06" db="EMBL/GenBank/DDBJ databases">
        <authorList>
            <person name="Varghese N."/>
            <person name="Submissions S."/>
        </authorList>
    </citation>
    <scope>NUCLEOTIDE SEQUENCE [LARGE SCALE GENOMIC DNA]</scope>
    <source>
        <strain evidence="6">JCM 23211</strain>
    </source>
</reference>
<dbReference type="Gene3D" id="3.30.1360.40">
    <property type="match status" value="1"/>
</dbReference>
<proteinExistence type="predicted"/>
<dbReference type="AlphaFoldDB" id="A0A239GN62"/>
<dbReference type="GO" id="GO:0016787">
    <property type="term" value="F:hydrolase activity"/>
    <property type="evidence" value="ECO:0007669"/>
    <property type="project" value="UniProtKB-KW"/>
</dbReference>
<dbReference type="PANTHER" id="PTHR34698:SF2">
    <property type="entry name" value="5-OXOPROLINASE SUBUNIT B"/>
    <property type="match status" value="1"/>
</dbReference>
<evidence type="ECO:0000256" key="3">
    <source>
        <dbReference type="ARBA" id="ARBA00022840"/>
    </source>
</evidence>
<evidence type="ECO:0000259" key="4">
    <source>
        <dbReference type="SMART" id="SM00796"/>
    </source>
</evidence>
<dbReference type="SMART" id="SM00796">
    <property type="entry name" value="AHS1"/>
    <property type="match status" value="1"/>
</dbReference>
<keyword evidence="2" id="KW-0378">Hydrolase</keyword>
<dbReference type="Pfam" id="PF02682">
    <property type="entry name" value="CT_C_D"/>
    <property type="match status" value="1"/>
</dbReference>
<evidence type="ECO:0000313" key="6">
    <source>
        <dbReference type="Proteomes" id="UP000198327"/>
    </source>
</evidence>